<evidence type="ECO:0000313" key="1">
    <source>
        <dbReference type="EMBL" id="KAI4466978.1"/>
    </source>
</evidence>
<proteinExistence type="predicted"/>
<reference evidence="1" key="1">
    <citation type="submission" date="2022-04" db="EMBL/GenBank/DDBJ databases">
        <title>Chromosome-scale genome assembly of Holotrichia oblita Faldermann.</title>
        <authorList>
            <person name="Rongchong L."/>
        </authorList>
    </citation>
    <scope>NUCLEOTIDE SEQUENCE</scope>
    <source>
        <strain evidence="1">81SQS9</strain>
    </source>
</reference>
<gene>
    <name evidence="1" type="ORF">MML48_2g00000324</name>
</gene>
<organism evidence="1 2">
    <name type="scientific">Holotrichia oblita</name>
    <name type="common">Chafer beetle</name>
    <dbReference type="NCBI Taxonomy" id="644536"/>
    <lineage>
        <taxon>Eukaryota</taxon>
        <taxon>Metazoa</taxon>
        <taxon>Ecdysozoa</taxon>
        <taxon>Arthropoda</taxon>
        <taxon>Hexapoda</taxon>
        <taxon>Insecta</taxon>
        <taxon>Pterygota</taxon>
        <taxon>Neoptera</taxon>
        <taxon>Endopterygota</taxon>
        <taxon>Coleoptera</taxon>
        <taxon>Polyphaga</taxon>
        <taxon>Scarabaeiformia</taxon>
        <taxon>Scarabaeidae</taxon>
        <taxon>Melolonthinae</taxon>
        <taxon>Holotrichia</taxon>
    </lineage>
</organism>
<sequence length="728" mass="85594">MPKYDRRDRSPDTRDNRLKCKTSHSRRSRSHEDDRRNKYSRSSSSSTNSKTSKKIKESSRSNSKHKKSKKYDSDSSSTSVNDSDSSSSSDDSIELLKKLKAERLKQVEDRKHQKEAMKANETPEEKRLRRLLKKEAKERRRKERMGWDNEYLHYTNTDNPFGDANLLTTFVWTKKLVKEGLIGASREELETRNRYKQEENKRELEKVKKRRLERELERQKREEEMQLMQRSKEAAQFEEWERQEDQFHLEQARLRSHIRIQDGRAKPIDLLAKYISAEEEVDAVEMHEPYTYLNGLHIKDLEDLVEDIKVYKELERGKNLDYWNDITVIVEDELQKLRKLEKQNEYDMGMNRREGIHQSVATDVTAVFKGKTSGQLATLQNEIESKINGKADGIDIGYWESLLSQLKGRLSGVPHGSYLSPVLFLFFPAHMARARLRDRHQDSLRRKLEVLKAEQAVATTSTTEINENAPSTPVSVRENSPVREPEHSASGTSHDEEHSESEGDEEEAANALLNECFLAFESGGYTPRLLSPEQIEPGTIVVTEEDDDKRLEFARAQVIGTGKKVENVVTKEELLLQREARKGMGDDEAQFSVEAALDSQIYLWSDKYRPRKPRYFNRVHTGFEWNKYNQTHYDMDNPPPKIVQGYKFNIFYPDLIDKNSTPEYFLTPCPENKEFAILRFHAGPPYEDIAFKIVNREWEYSYKRGFRCQFHNNIFQLWFHFKRYRYRR</sequence>
<evidence type="ECO:0000313" key="2">
    <source>
        <dbReference type="Proteomes" id="UP001056778"/>
    </source>
</evidence>
<name>A0ACB9TJM2_HOLOL</name>
<comment type="caution">
    <text evidence="1">The sequence shown here is derived from an EMBL/GenBank/DDBJ whole genome shotgun (WGS) entry which is preliminary data.</text>
</comment>
<accession>A0ACB9TJM2</accession>
<keyword evidence="2" id="KW-1185">Reference proteome</keyword>
<protein>
    <submittedName>
        <fullName evidence="1">Polyglutamine binding protein 1/marvel membrane-associating domain containing 3</fullName>
    </submittedName>
</protein>
<dbReference type="Proteomes" id="UP001056778">
    <property type="component" value="Chromosome 2"/>
</dbReference>
<dbReference type="EMBL" id="CM043016">
    <property type="protein sequence ID" value="KAI4466978.1"/>
    <property type="molecule type" value="Genomic_DNA"/>
</dbReference>